<dbReference type="CDD" id="cd01741">
    <property type="entry name" value="GATase1_1"/>
    <property type="match status" value="1"/>
</dbReference>
<dbReference type="RefSeq" id="WP_274261053.1">
    <property type="nucleotide sequence ID" value="NZ_CP117884.1"/>
</dbReference>
<accession>A0ABY7WSF7</accession>
<dbReference type="PANTHER" id="PTHR42695">
    <property type="entry name" value="GLUTAMINE AMIDOTRANSFERASE YLR126C-RELATED"/>
    <property type="match status" value="1"/>
</dbReference>
<dbReference type="PROSITE" id="PS51273">
    <property type="entry name" value="GATASE_TYPE_1"/>
    <property type="match status" value="1"/>
</dbReference>
<evidence type="ECO:0000313" key="3">
    <source>
        <dbReference type="Proteomes" id="UP001220377"/>
    </source>
</evidence>
<keyword evidence="3" id="KW-1185">Reference proteome</keyword>
<proteinExistence type="predicted"/>
<keyword evidence="2" id="KW-0315">Glutamine amidotransferase</keyword>
<dbReference type="SUPFAM" id="SSF52317">
    <property type="entry name" value="Class I glutamine amidotransferase-like"/>
    <property type="match status" value="1"/>
</dbReference>
<name>A0ABY7WSF7_9LACO</name>
<dbReference type="PANTHER" id="PTHR42695:SF5">
    <property type="entry name" value="GLUTAMINE AMIDOTRANSFERASE YLR126C-RELATED"/>
    <property type="match status" value="1"/>
</dbReference>
<sequence length="209" mass="23144">MKIDVMQHSPIEGLAMIQTWGEENDVEFVIHRLDEGEDIRALNPAEMNGLIVLGGPMSVNDDFDWLAAERIYIRSLAKLGRPVLGICLGAQQIVRAFGAPVFESAEGEYGFAPVTDLRDDSTFTAFHWHGEEMAELPGATQLYTNATTSNQGFVYHDNIVGLQFHLEADEEEVTALQADEGRVVKPGAPEIQAEMYERLASTLDDLFTD</sequence>
<feature type="domain" description="Glutamine amidotransferase" evidence="1">
    <location>
        <begin position="22"/>
        <end position="170"/>
    </location>
</feature>
<dbReference type="EMBL" id="CP117884">
    <property type="protein sequence ID" value="WDF83115.1"/>
    <property type="molecule type" value="Genomic_DNA"/>
</dbReference>
<dbReference type="InterPro" id="IPR029062">
    <property type="entry name" value="Class_I_gatase-like"/>
</dbReference>
<dbReference type="InterPro" id="IPR044992">
    <property type="entry name" value="ChyE-like"/>
</dbReference>
<dbReference type="Gene3D" id="3.40.50.880">
    <property type="match status" value="1"/>
</dbReference>
<dbReference type="InterPro" id="IPR017926">
    <property type="entry name" value="GATASE"/>
</dbReference>
<evidence type="ECO:0000313" key="2">
    <source>
        <dbReference type="EMBL" id="WDF83115.1"/>
    </source>
</evidence>
<evidence type="ECO:0000259" key="1">
    <source>
        <dbReference type="Pfam" id="PF00117"/>
    </source>
</evidence>
<reference evidence="2 3" key="1">
    <citation type="submission" date="2023-02" db="EMBL/GenBank/DDBJ databases">
        <title>Genome sequence of Lacticaseibacillus sp. KACC 23028.</title>
        <authorList>
            <person name="Kim S."/>
            <person name="Heo J."/>
            <person name="Kwon S.-W."/>
        </authorList>
    </citation>
    <scope>NUCLEOTIDE SEQUENCE [LARGE SCALE GENOMIC DNA]</scope>
    <source>
        <strain evidence="2 3">KACC 23028</strain>
    </source>
</reference>
<protein>
    <submittedName>
        <fullName evidence="2">Type 1 glutamine amidotransferase</fullName>
    </submittedName>
</protein>
<organism evidence="2 3">
    <name type="scientific">Lacticaseibacillus pabuli</name>
    <dbReference type="NCBI Taxonomy" id="3025672"/>
    <lineage>
        <taxon>Bacteria</taxon>
        <taxon>Bacillati</taxon>
        <taxon>Bacillota</taxon>
        <taxon>Bacilli</taxon>
        <taxon>Lactobacillales</taxon>
        <taxon>Lactobacillaceae</taxon>
        <taxon>Lacticaseibacillus</taxon>
    </lineage>
</organism>
<gene>
    <name evidence="2" type="ORF">PQ472_02455</name>
</gene>
<dbReference type="Proteomes" id="UP001220377">
    <property type="component" value="Chromosome"/>
</dbReference>
<dbReference type="Pfam" id="PF00117">
    <property type="entry name" value="GATase"/>
    <property type="match status" value="1"/>
</dbReference>